<dbReference type="AlphaFoldDB" id="A0A5C4LPH4"/>
<dbReference type="InterPro" id="IPR000791">
    <property type="entry name" value="Gpr1/Fun34/SatP-like"/>
</dbReference>
<dbReference type="GO" id="GO:0005886">
    <property type="term" value="C:plasma membrane"/>
    <property type="evidence" value="ECO:0007669"/>
    <property type="project" value="TreeGrafter"/>
</dbReference>
<sequence length="204" mass="20377">MTAAVATEAPARSAPEGDPALIGVPTFVVGATALGLVLTGYVPASAVGASIAIILPATGLGQLVAAVWAASLGQNAVASVFGVFAGFWLSYGALVLGLTHNWFGISASAAVATQGLFLIAWLITIVLLTLGTLRLPAVFTLLFTLIDLALAVVLYGTVNGSTAATTVGGYVVFSFTAVGAYMFLGALSAATGGKPLPLGRPVLR</sequence>
<reference evidence="7 8" key="1">
    <citation type="submission" date="2019-06" db="EMBL/GenBank/DDBJ databases">
        <title>Amycolatopsis alkalitolerans sp. nov., isolated from Gastrodia elata Blume.</title>
        <authorList>
            <person name="Narsing Rao M.P."/>
            <person name="Li W.J."/>
        </authorList>
    </citation>
    <scope>NUCLEOTIDE SEQUENCE [LARGE SCALE GENOMIC DNA]</scope>
    <source>
        <strain evidence="7 8">SYSUP0005</strain>
    </source>
</reference>
<organism evidence="7 8">
    <name type="scientific">Amycolatopsis alkalitolerans</name>
    <dbReference type="NCBI Taxonomy" id="2547244"/>
    <lineage>
        <taxon>Bacteria</taxon>
        <taxon>Bacillati</taxon>
        <taxon>Actinomycetota</taxon>
        <taxon>Actinomycetes</taxon>
        <taxon>Pseudonocardiales</taxon>
        <taxon>Pseudonocardiaceae</taxon>
        <taxon>Amycolatopsis</taxon>
    </lineage>
</organism>
<dbReference type="OrthoDB" id="4940354at2"/>
<keyword evidence="5 6" id="KW-0472">Membrane</keyword>
<evidence type="ECO:0000256" key="6">
    <source>
        <dbReference type="SAM" id="Phobius"/>
    </source>
</evidence>
<accession>A0A5C4LPH4</accession>
<proteinExistence type="inferred from homology"/>
<feature type="transmembrane region" description="Helical" evidence="6">
    <location>
        <begin position="137"/>
        <end position="158"/>
    </location>
</feature>
<comment type="subcellular location">
    <subcellularLocation>
        <location evidence="1">Membrane</location>
        <topology evidence="1">Multi-pass membrane protein</topology>
    </subcellularLocation>
</comment>
<gene>
    <name evidence="7" type="ORF">FG385_32465</name>
</gene>
<evidence type="ECO:0000256" key="5">
    <source>
        <dbReference type="ARBA" id="ARBA00023136"/>
    </source>
</evidence>
<evidence type="ECO:0000313" key="7">
    <source>
        <dbReference type="EMBL" id="TNC19399.1"/>
    </source>
</evidence>
<feature type="transmembrane region" description="Helical" evidence="6">
    <location>
        <begin position="102"/>
        <end position="130"/>
    </location>
</feature>
<evidence type="ECO:0000256" key="4">
    <source>
        <dbReference type="ARBA" id="ARBA00022989"/>
    </source>
</evidence>
<protein>
    <submittedName>
        <fullName evidence="7">Uncharacterized protein</fullName>
    </submittedName>
</protein>
<feature type="transmembrane region" description="Helical" evidence="6">
    <location>
        <begin position="47"/>
        <end position="69"/>
    </location>
</feature>
<evidence type="ECO:0000256" key="3">
    <source>
        <dbReference type="ARBA" id="ARBA00022692"/>
    </source>
</evidence>
<comment type="similarity">
    <text evidence="2">Belongs to the acetate uptake transporter (AceTr) (TC 2.A.96) family.</text>
</comment>
<dbReference type="Pfam" id="PF01184">
    <property type="entry name" value="Gpr1_Fun34_YaaH"/>
    <property type="match status" value="1"/>
</dbReference>
<evidence type="ECO:0000313" key="8">
    <source>
        <dbReference type="Proteomes" id="UP000305546"/>
    </source>
</evidence>
<name>A0A5C4LPH4_9PSEU</name>
<evidence type="ECO:0000256" key="2">
    <source>
        <dbReference type="ARBA" id="ARBA00005587"/>
    </source>
</evidence>
<comment type="caution">
    <text evidence="7">The sequence shown here is derived from an EMBL/GenBank/DDBJ whole genome shotgun (WGS) entry which is preliminary data.</text>
</comment>
<feature type="transmembrane region" description="Helical" evidence="6">
    <location>
        <begin position="170"/>
        <end position="190"/>
    </location>
</feature>
<dbReference type="EMBL" id="VDFW01000051">
    <property type="protein sequence ID" value="TNC19399.1"/>
    <property type="molecule type" value="Genomic_DNA"/>
</dbReference>
<keyword evidence="4 6" id="KW-1133">Transmembrane helix</keyword>
<keyword evidence="3 6" id="KW-0812">Transmembrane</keyword>
<keyword evidence="8" id="KW-1185">Reference proteome</keyword>
<dbReference type="RefSeq" id="WP_139100631.1">
    <property type="nucleotide sequence ID" value="NZ_VDFW01000051.1"/>
</dbReference>
<dbReference type="Proteomes" id="UP000305546">
    <property type="component" value="Unassembled WGS sequence"/>
</dbReference>
<dbReference type="PANTHER" id="PTHR31123">
    <property type="entry name" value="ACCUMULATION OF DYADS PROTEIN 2-RELATED"/>
    <property type="match status" value="1"/>
</dbReference>
<feature type="transmembrane region" description="Helical" evidence="6">
    <location>
        <begin position="20"/>
        <end position="41"/>
    </location>
</feature>
<dbReference type="PANTHER" id="PTHR31123:SF1">
    <property type="entry name" value="ACCUMULATION OF DYADS PROTEIN 2-RELATED"/>
    <property type="match status" value="1"/>
</dbReference>
<evidence type="ECO:0000256" key="1">
    <source>
        <dbReference type="ARBA" id="ARBA00004141"/>
    </source>
</evidence>
<dbReference type="GO" id="GO:0015123">
    <property type="term" value="F:acetate transmembrane transporter activity"/>
    <property type="evidence" value="ECO:0007669"/>
    <property type="project" value="TreeGrafter"/>
</dbReference>
<dbReference type="InterPro" id="IPR051633">
    <property type="entry name" value="AceTr"/>
</dbReference>
<feature type="transmembrane region" description="Helical" evidence="6">
    <location>
        <begin position="76"/>
        <end position="96"/>
    </location>
</feature>